<dbReference type="SUPFAM" id="SSF52058">
    <property type="entry name" value="L domain-like"/>
    <property type="match status" value="1"/>
</dbReference>
<dbReference type="InterPro" id="IPR032675">
    <property type="entry name" value="LRR_dom_sf"/>
</dbReference>
<dbReference type="AlphaFoldDB" id="A0A1G5L4Q7"/>
<dbReference type="InterPro" id="IPR053139">
    <property type="entry name" value="Surface_bspA-like"/>
</dbReference>
<name>A0A1G5L4Q7_9FIRM</name>
<reference evidence="2 3" key="1">
    <citation type="submission" date="2016-10" db="EMBL/GenBank/DDBJ databases">
        <authorList>
            <person name="de Groot N.N."/>
        </authorList>
    </citation>
    <scope>NUCLEOTIDE SEQUENCE [LARGE SCALE GENOMIC DNA]</scope>
    <source>
        <strain evidence="2 3">DSM 18978</strain>
    </source>
</reference>
<dbReference type="Proteomes" id="UP000198636">
    <property type="component" value="Unassembled WGS sequence"/>
</dbReference>
<dbReference type="PANTHER" id="PTHR45661:SF3">
    <property type="entry name" value="IG-LIKE DOMAIN-CONTAINING PROTEIN"/>
    <property type="match status" value="1"/>
</dbReference>
<dbReference type="InterPro" id="IPR026906">
    <property type="entry name" value="LRR_5"/>
</dbReference>
<gene>
    <name evidence="2" type="ORF">SAMN03080606_04058</name>
</gene>
<feature type="signal peptide" evidence="1">
    <location>
        <begin position="1"/>
        <end position="30"/>
    </location>
</feature>
<keyword evidence="3" id="KW-1185">Reference proteome</keyword>
<organism evidence="2 3">
    <name type="scientific">Alkaliphilus peptidifermentans DSM 18978</name>
    <dbReference type="NCBI Taxonomy" id="1120976"/>
    <lineage>
        <taxon>Bacteria</taxon>
        <taxon>Bacillati</taxon>
        <taxon>Bacillota</taxon>
        <taxon>Clostridia</taxon>
        <taxon>Peptostreptococcales</taxon>
        <taxon>Natronincolaceae</taxon>
        <taxon>Alkaliphilus</taxon>
    </lineage>
</organism>
<dbReference type="STRING" id="1120976.SAMN03080606_04058"/>
<dbReference type="PANTHER" id="PTHR45661">
    <property type="entry name" value="SURFACE ANTIGEN"/>
    <property type="match status" value="1"/>
</dbReference>
<proteinExistence type="predicted"/>
<dbReference type="EMBL" id="FMUS01000039">
    <property type="protein sequence ID" value="SCZ07855.1"/>
    <property type="molecule type" value="Genomic_DNA"/>
</dbReference>
<dbReference type="RefSeq" id="WP_091547308.1">
    <property type="nucleotide sequence ID" value="NZ_FMUS01000039.1"/>
</dbReference>
<protein>
    <submittedName>
        <fullName evidence="2">Copper amine oxidase N-terminal domain-containing protein</fullName>
    </submittedName>
</protein>
<feature type="chain" id="PRO_5011689049" evidence="1">
    <location>
        <begin position="31"/>
        <end position="442"/>
    </location>
</feature>
<accession>A0A1G5L4Q7</accession>
<evidence type="ECO:0000313" key="3">
    <source>
        <dbReference type="Proteomes" id="UP000198636"/>
    </source>
</evidence>
<evidence type="ECO:0000313" key="2">
    <source>
        <dbReference type="EMBL" id="SCZ07855.1"/>
    </source>
</evidence>
<dbReference type="Pfam" id="PF13306">
    <property type="entry name" value="LRR_5"/>
    <property type="match status" value="1"/>
</dbReference>
<dbReference type="Gene3D" id="3.80.10.10">
    <property type="entry name" value="Ribonuclease Inhibitor"/>
    <property type="match status" value="2"/>
</dbReference>
<sequence length="442" mass="48092">MKKKIFNRLPQVLVMALILLMLPTLSIASAEPEFDIQNNFLMRDLDNYDEGYYKVQDNVLVKYNGNAKHVVIPKGVTAIDTSAFADNNNIESVIIPDGVTHINAMAFYMCRNLKEIEIPDSVQYIGFSAFFGCDSLTSIELPKGLIEIPEQAFFSCDSLKNVTIPEGVRSIGAKAFVECSSLTKVVIPSSVKVIGAGAFSQCSSLNTVTISEGVTTIKGTAFSNCTNLKEVTIPSSVTEIGKNAFGTSSFGNVSGFTIRCEEGSEAERYALENCFNIIITEKKAVTETIEAPTTEVVSSNVIAKPTIGKVLVNGVEQSFEAYNIDGNNYFKLRDLAMVVSGTVKQFEVAWDGEKNAINLISGKPYTVSGGEMNKGDGLEKIGQLNTSKIYKDGNEIKIIAYNINSNNYFKLRDVAQAFNIGVTWDEATSTIAIDTSIGYVEP</sequence>
<keyword evidence="1" id="KW-0732">Signal</keyword>
<evidence type="ECO:0000256" key="1">
    <source>
        <dbReference type="SAM" id="SignalP"/>
    </source>
</evidence>